<dbReference type="PROSITE" id="PS50994">
    <property type="entry name" value="INTEGRASE"/>
    <property type="match status" value="1"/>
</dbReference>
<gene>
    <name evidence="3" type="ORF">O181_022560</name>
</gene>
<organism evidence="3 4">
    <name type="scientific">Austropuccinia psidii MF-1</name>
    <dbReference type="NCBI Taxonomy" id="1389203"/>
    <lineage>
        <taxon>Eukaryota</taxon>
        <taxon>Fungi</taxon>
        <taxon>Dikarya</taxon>
        <taxon>Basidiomycota</taxon>
        <taxon>Pucciniomycotina</taxon>
        <taxon>Pucciniomycetes</taxon>
        <taxon>Pucciniales</taxon>
        <taxon>Sphaerophragmiaceae</taxon>
        <taxon>Austropuccinia</taxon>
    </lineage>
</organism>
<proteinExistence type="predicted"/>
<dbReference type="Gene3D" id="3.30.420.10">
    <property type="entry name" value="Ribonuclease H-like superfamily/Ribonuclease H"/>
    <property type="match status" value="1"/>
</dbReference>
<evidence type="ECO:0000313" key="4">
    <source>
        <dbReference type="Proteomes" id="UP000765509"/>
    </source>
</evidence>
<evidence type="ECO:0000313" key="3">
    <source>
        <dbReference type="EMBL" id="MBW0482845.1"/>
    </source>
</evidence>
<reference evidence="3" key="1">
    <citation type="submission" date="2021-03" db="EMBL/GenBank/DDBJ databases">
        <title>Draft genome sequence of rust myrtle Austropuccinia psidii MF-1, a brazilian biotype.</title>
        <authorList>
            <person name="Quecine M.C."/>
            <person name="Pachon D.M.R."/>
            <person name="Bonatelli M.L."/>
            <person name="Correr F.H."/>
            <person name="Franceschini L.M."/>
            <person name="Leite T.F."/>
            <person name="Margarido G.R.A."/>
            <person name="Almeida C.A."/>
            <person name="Ferrarezi J.A."/>
            <person name="Labate C.A."/>
        </authorList>
    </citation>
    <scope>NUCLEOTIDE SEQUENCE</scope>
    <source>
        <strain evidence="3">MF-1</strain>
    </source>
</reference>
<dbReference type="InterPro" id="IPR036397">
    <property type="entry name" value="RNaseH_sf"/>
</dbReference>
<protein>
    <recommendedName>
        <fullName evidence="2">Integrase catalytic domain-containing protein</fullName>
    </recommendedName>
</protein>
<dbReference type="Proteomes" id="UP000765509">
    <property type="component" value="Unassembled WGS sequence"/>
</dbReference>
<dbReference type="InterPro" id="IPR001584">
    <property type="entry name" value="Integrase_cat-core"/>
</dbReference>
<keyword evidence="4" id="KW-1185">Reference proteome</keyword>
<name>A0A9Q3GY74_9BASI</name>
<comment type="caution">
    <text evidence="3">The sequence shown here is derived from an EMBL/GenBank/DDBJ whole genome shotgun (WGS) entry which is preliminary data.</text>
</comment>
<dbReference type="GO" id="GO:0003723">
    <property type="term" value="F:RNA binding"/>
    <property type="evidence" value="ECO:0007669"/>
    <property type="project" value="UniProtKB-KW"/>
</dbReference>
<dbReference type="InterPro" id="IPR012337">
    <property type="entry name" value="RNaseH-like_sf"/>
</dbReference>
<dbReference type="GO" id="GO:0015074">
    <property type="term" value="P:DNA integration"/>
    <property type="evidence" value="ECO:0007669"/>
    <property type="project" value="InterPro"/>
</dbReference>
<feature type="domain" description="Integrase catalytic" evidence="2">
    <location>
        <begin position="1"/>
        <end position="139"/>
    </location>
</feature>
<keyword evidence="1" id="KW-0694">RNA-binding</keyword>
<dbReference type="InterPro" id="IPR050951">
    <property type="entry name" value="Retrovirus_Pol_polyprotein"/>
</dbReference>
<dbReference type="PANTHER" id="PTHR37984">
    <property type="entry name" value="PROTEIN CBG26694"/>
    <property type="match status" value="1"/>
</dbReference>
<dbReference type="EMBL" id="AVOT02006952">
    <property type="protein sequence ID" value="MBW0482845.1"/>
    <property type="molecule type" value="Genomic_DNA"/>
</dbReference>
<accession>A0A9Q3GY74</accession>
<dbReference type="GO" id="GO:0005634">
    <property type="term" value="C:nucleus"/>
    <property type="evidence" value="ECO:0007669"/>
    <property type="project" value="UniProtKB-ARBA"/>
</dbReference>
<evidence type="ECO:0000256" key="1">
    <source>
        <dbReference type="ARBA" id="ARBA00022884"/>
    </source>
</evidence>
<evidence type="ECO:0000259" key="2">
    <source>
        <dbReference type="PROSITE" id="PS50994"/>
    </source>
</evidence>
<dbReference type="SUPFAM" id="SSF53098">
    <property type="entry name" value="Ribonuclease H-like"/>
    <property type="match status" value="1"/>
</dbReference>
<dbReference type="OrthoDB" id="2273864at2759"/>
<dbReference type="PANTHER" id="PTHR37984:SF5">
    <property type="entry name" value="PROTEIN NYNRIN-LIKE"/>
    <property type="match status" value="1"/>
</dbReference>
<sequence length="139" mass="16041">MDYVTTLPPSSEKSYNSFLVIVGRYRKTSISLPCHEDETAINKAALPLNRVISHTGIFKNIISDREPKLISALWTNFHRLFGKKLSFSTEYHPQTDRLAERLIKTFEEMISRFYAYGLKFKDSDGFTHGWCTLIAALEF</sequence>
<dbReference type="AlphaFoldDB" id="A0A9Q3GY74"/>